<dbReference type="PROSITE" id="PS00414">
    <property type="entry name" value="PROFILIN"/>
    <property type="match status" value="1"/>
</dbReference>
<keyword evidence="2" id="KW-1185">Reference proteome</keyword>
<sequence>MAWDEYKETEEEYPIKRVLKDRKCKSGNVGHPQLLSITSRNFAITPLASGSSNEAYY</sequence>
<reference evidence="2" key="1">
    <citation type="submission" date="2016-03" db="EMBL/GenBank/DDBJ databases">
        <authorList>
            <person name="Guldener U."/>
        </authorList>
    </citation>
    <scope>NUCLEOTIDE SEQUENCE [LARGE SCALE GENOMIC DNA]</scope>
    <source>
        <strain evidence="2">04CH-RAC-A.6.1</strain>
    </source>
</reference>
<proteinExistence type="predicted"/>
<organism evidence="1 2">
    <name type="scientific">Rhynchosporium agropyri</name>
    <dbReference type="NCBI Taxonomy" id="914238"/>
    <lineage>
        <taxon>Eukaryota</taxon>
        <taxon>Fungi</taxon>
        <taxon>Dikarya</taxon>
        <taxon>Ascomycota</taxon>
        <taxon>Pezizomycotina</taxon>
        <taxon>Leotiomycetes</taxon>
        <taxon>Helotiales</taxon>
        <taxon>Ploettnerulaceae</taxon>
        <taxon>Rhynchosporium</taxon>
    </lineage>
</organism>
<evidence type="ECO:0000313" key="1">
    <source>
        <dbReference type="EMBL" id="CZT07446.1"/>
    </source>
</evidence>
<gene>
    <name evidence="1" type="ORF">RAG0_12889</name>
</gene>
<dbReference type="GO" id="GO:0003779">
    <property type="term" value="F:actin binding"/>
    <property type="evidence" value="ECO:0007669"/>
    <property type="project" value="InterPro"/>
</dbReference>
<accession>A0A1E1LAC7</accession>
<dbReference type="AlphaFoldDB" id="A0A1E1LAC7"/>
<dbReference type="Proteomes" id="UP000178912">
    <property type="component" value="Unassembled WGS sequence"/>
</dbReference>
<evidence type="ECO:0000313" key="2">
    <source>
        <dbReference type="Proteomes" id="UP000178912"/>
    </source>
</evidence>
<dbReference type="EMBL" id="FJUX01000096">
    <property type="protein sequence ID" value="CZT07446.1"/>
    <property type="molecule type" value="Genomic_DNA"/>
</dbReference>
<name>A0A1E1LAC7_9HELO</name>
<dbReference type="InterPro" id="IPR027310">
    <property type="entry name" value="Profilin_CS"/>
</dbReference>
<protein>
    <submittedName>
        <fullName evidence="1">Uncharacterized protein</fullName>
    </submittedName>
</protein>